<name>A0A383VZK6_TETOB</name>
<dbReference type="Gene3D" id="3.80.10.10">
    <property type="entry name" value="Ribonuclease Inhibitor"/>
    <property type="match status" value="1"/>
</dbReference>
<proteinExistence type="predicted"/>
<gene>
    <name evidence="2" type="ORF">BQ4739_LOCUS11038</name>
</gene>
<evidence type="ECO:0000313" key="3">
    <source>
        <dbReference type="Proteomes" id="UP000256970"/>
    </source>
</evidence>
<dbReference type="STRING" id="3088.A0A383VZK6"/>
<protein>
    <submittedName>
        <fullName evidence="2">Uncharacterized protein</fullName>
    </submittedName>
</protein>
<dbReference type="AlphaFoldDB" id="A0A383VZK6"/>
<keyword evidence="3" id="KW-1185">Reference proteome</keyword>
<dbReference type="Proteomes" id="UP000256970">
    <property type="component" value="Unassembled WGS sequence"/>
</dbReference>
<dbReference type="InterPro" id="IPR032675">
    <property type="entry name" value="LRR_dom_sf"/>
</dbReference>
<dbReference type="GO" id="GO:0005930">
    <property type="term" value="C:axoneme"/>
    <property type="evidence" value="ECO:0007669"/>
    <property type="project" value="UniProtKB-SubCell"/>
</dbReference>
<accession>A0A383VZK6</accession>
<evidence type="ECO:0000256" key="1">
    <source>
        <dbReference type="ARBA" id="ARBA00004430"/>
    </source>
</evidence>
<dbReference type="EMBL" id="FNXT01001016">
    <property type="protein sequence ID" value="SZX70877.1"/>
    <property type="molecule type" value="Genomic_DNA"/>
</dbReference>
<dbReference type="SUPFAM" id="SSF52047">
    <property type="entry name" value="RNI-like"/>
    <property type="match status" value="1"/>
</dbReference>
<sequence>MPGCCLAAAAQLTQLTHLKLSGSWEDAAQQLQQLLLRPLPLRELHLSVREQLPALDLSRLSQLAELKGNGALPEESVLPPMLQQLQLTPRTTEHLSIVSGCGPGSLQQLRQVTLDVWFGAEGRPQLLRLAHLPALEHAALHYEHTDAAVGTASAWQHLPQLQVLHVLLRTGTPRKEQMAAILAGLSAATSLTELALEAAALADDVSDDYDDVDEYKRQPVAACASLAGLSRLRDLSLSSASCLVEGDVLALTALTGLTKLDCSWMDDVDDAAATALACSLKQLRHLDLDCCRLVDMKCLAAIGHLTQLTALYLEGEWSRQQELMLLTGLSCLQELRIGASPEDLNEFWAAVRRGRQQQQQQQQQQ</sequence>
<reference evidence="2 3" key="1">
    <citation type="submission" date="2016-10" db="EMBL/GenBank/DDBJ databases">
        <authorList>
            <person name="Cai Z."/>
        </authorList>
    </citation>
    <scope>NUCLEOTIDE SEQUENCE [LARGE SCALE GENOMIC DNA]</scope>
</reference>
<organism evidence="2 3">
    <name type="scientific">Tetradesmus obliquus</name>
    <name type="common">Green alga</name>
    <name type="synonym">Acutodesmus obliquus</name>
    <dbReference type="NCBI Taxonomy" id="3088"/>
    <lineage>
        <taxon>Eukaryota</taxon>
        <taxon>Viridiplantae</taxon>
        <taxon>Chlorophyta</taxon>
        <taxon>core chlorophytes</taxon>
        <taxon>Chlorophyceae</taxon>
        <taxon>CS clade</taxon>
        <taxon>Sphaeropleales</taxon>
        <taxon>Scenedesmaceae</taxon>
        <taxon>Tetradesmus</taxon>
    </lineage>
</organism>
<comment type="subcellular location">
    <subcellularLocation>
        <location evidence="1">Cytoplasm</location>
        <location evidence="1">Cytoskeleton</location>
        <location evidence="1">Cilium axoneme</location>
    </subcellularLocation>
</comment>
<evidence type="ECO:0000313" key="2">
    <source>
        <dbReference type="EMBL" id="SZX70877.1"/>
    </source>
</evidence>